<reference evidence="3 4" key="1">
    <citation type="journal article" date="2017" name="Nature">
        <title>Atmospheric trace gases support primary production in Antarctic desert surface soil.</title>
        <authorList>
            <person name="Ji M."/>
            <person name="Greening C."/>
            <person name="Vanwonterghem I."/>
            <person name="Carere C.R."/>
            <person name="Bay S.K."/>
            <person name="Steen J.A."/>
            <person name="Montgomery K."/>
            <person name="Lines T."/>
            <person name="Beardall J."/>
            <person name="van Dorst J."/>
            <person name="Snape I."/>
            <person name="Stott M.B."/>
            <person name="Hugenholtz P."/>
            <person name="Ferrari B.C."/>
        </authorList>
    </citation>
    <scope>NUCLEOTIDE SEQUENCE [LARGE SCALE GENOMIC DNA]</scope>
    <source>
        <strain evidence="3">RRmetagenome_bin12</strain>
    </source>
</reference>
<keyword evidence="1" id="KW-0472">Membrane</keyword>
<evidence type="ECO:0000259" key="2">
    <source>
        <dbReference type="Pfam" id="PF01551"/>
    </source>
</evidence>
<comment type="caution">
    <text evidence="3">The sequence shown here is derived from an EMBL/GenBank/DDBJ whole genome shotgun (WGS) entry which is preliminary data.</text>
</comment>
<organism evidence="3 4">
    <name type="scientific">Candidatus Aeolococcus gillhamiae</name>
    <dbReference type="NCBI Taxonomy" id="3127015"/>
    <lineage>
        <taxon>Bacteria</taxon>
        <taxon>Bacillati</taxon>
        <taxon>Candidatus Dormiibacterota</taxon>
        <taxon>Candidatus Dormibacteria</taxon>
        <taxon>Candidatus Aeolococcales</taxon>
        <taxon>Candidatus Aeolococcaceae</taxon>
        <taxon>Candidatus Aeolococcus</taxon>
    </lineage>
</organism>
<dbReference type="Proteomes" id="UP000248724">
    <property type="component" value="Unassembled WGS sequence"/>
</dbReference>
<sequence>MSLSAAAAHLLAARSVRRLLGCGCLCLIALIAMPVFVLFSVVNGLIPGDASAGISQVDATAGVVVGGAEPLAPGHFTVSQGFGCTVLSAEPKPPRGYTCPPDAAHHGFVWFHTGIDLAAAAGLPVFAVAPGSIHVVESTVGFGIHILLTPPSQQGPQVTYLYGHLSEVAVLDGDVVRAGDPIGYVGTTGNSSGPHLHFEVDVGGVPVNPCATFPSGYLVPAGVAAEGCLAWAI</sequence>
<keyword evidence="1" id="KW-0812">Transmembrane</keyword>
<feature type="domain" description="M23ase beta-sheet core" evidence="2">
    <location>
        <begin position="111"/>
        <end position="209"/>
    </location>
</feature>
<dbReference type="PANTHER" id="PTHR21666:SF270">
    <property type="entry name" value="MUREIN HYDROLASE ACTIVATOR ENVC"/>
    <property type="match status" value="1"/>
</dbReference>
<feature type="transmembrane region" description="Helical" evidence="1">
    <location>
        <begin position="28"/>
        <end position="46"/>
    </location>
</feature>
<dbReference type="PANTHER" id="PTHR21666">
    <property type="entry name" value="PEPTIDASE-RELATED"/>
    <property type="match status" value="1"/>
</dbReference>
<evidence type="ECO:0000313" key="4">
    <source>
        <dbReference type="Proteomes" id="UP000248724"/>
    </source>
</evidence>
<dbReference type="EMBL" id="QHBU01000275">
    <property type="protein sequence ID" value="PZR77966.1"/>
    <property type="molecule type" value="Genomic_DNA"/>
</dbReference>
<proteinExistence type="predicted"/>
<accession>A0A2W5Z5I0</accession>
<name>A0A2W5Z5I0_9BACT</name>
<dbReference type="GO" id="GO:0004222">
    <property type="term" value="F:metalloendopeptidase activity"/>
    <property type="evidence" value="ECO:0007669"/>
    <property type="project" value="TreeGrafter"/>
</dbReference>
<dbReference type="InterPro" id="IPR016047">
    <property type="entry name" value="M23ase_b-sheet_dom"/>
</dbReference>
<dbReference type="InterPro" id="IPR050570">
    <property type="entry name" value="Cell_wall_metabolism_enzyme"/>
</dbReference>
<evidence type="ECO:0000313" key="3">
    <source>
        <dbReference type="EMBL" id="PZR77966.1"/>
    </source>
</evidence>
<dbReference type="SUPFAM" id="SSF51261">
    <property type="entry name" value="Duplicated hybrid motif"/>
    <property type="match status" value="1"/>
</dbReference>
<dbReference type="InterPro" id="IPR011055">
    <property type="entry name" value="Dup_hybrid_motif"/>
</dbReference>
<evidence type="ECO:0000256" key="1">
    <source>
        <dbReference type="SAM" id="Phobius"/>
    </source>
</evidence>
<gene>
    <name evidence="3" type="ORF">DLM65_14385</name>
</gene>
<dbReference type="CDD" id="cd12797">
    <property type="entry name" value="M23_peptidase"/>
    <property type="match status" value="1"/>
</dbReference>
<dbReference type="Pfam" id="PF01551">
    <property type="entry name" value="Peptidase_M23"/>
    <property type="match status" value="1"/>
</dbReference>
<dbReference type="Gene3D" id="2.70.70.10">
    <property type="entry name" value="Glucose Permease (Domain IIA)"/>
    <property type="match status" value="1"/>
</dbReference>
<dbReference type="AlphaFoldDB" id="A0A2W5Z5I0"/>
<protein>
    <recommendedName>
        <fullName evidence="2">M23ase beta-sheet core domain-containing protein</fullName>
    </recommendedName>
</protein>
<keyword evidence="1" id="KW-1133">Transmembrane helix</keyword>